<protein>
    <submittedName>
        <fullName evidence="1">Uncharacterized protein</fullName>
    </submittedName>
</protein>
<proteinExistence type="predicted"/>
<evidence type="ECO:0000313" key="2">
    <source>
        <dbReference type="Proteomes" id="UP000629619"/>
    </source>
</evidence>
<gene>
    <name evidence="1" type="ORF">Asi03nite_57910</name>
</gene>
<keyword evidence="2" id="KW-1185">Reference proteome</keyword>
<dbReference type="EMBL" id="BOMW01000060">
    <property type="protein sequence ID" value="GIF08253.1"/>
    <property type="molecule type" value="Genomic_DNA"/>
</dbReference>
<dbReference type="AlphaFoldDB" id="A0A919NC74"/>
<evidence type="ECO:0000313" key="1">
    <source>
        <dbReference type="EMBL" id="GIF08253.1"/>
    </source>
</evidence>
<organism evidence="1 2">
    <name type="scientific">Actinoplanes siamensis</name>
    <dbReference type="NCBI Taxonomy" id="1223317"/>
    <lineage>
        <taxon>Bacteria</taxon>
        <taxon>Bacillati</taxon>
        <taxon>Actinomycetota</taxon>
        <taxon>Actinomycetes</taxon>
        <taxon>Micromonosporales</taxon>
        <taxon>Micromonosporaceae</taxon>
        <taxon>Actinoplanes</taxon>
    </lineage>
</organism>
<accession>A0A919NC74</accession>
<reference evidence="1" key="1">
    <citation type="submission" date="2021-01" db="EMBL/GenBank/DDBJ databases">
        <title>Whole genome shotgun sequence of Actinoplanes siamensis NBRC 109076.</title>
        <authorList>
            <person name="Komaki H."/>
            <person name="Tamura T."/>
        </authorList>
    </citation>
    <scope>NUCLEOTIDE SEQUENCE</scope>
    <source>
        <strain evidence="1">NBRC 109076</strain>
    </source>
</reference>
<sequence length="141" mass="14714">MVHDGLTFTWPDSRPGTPDNVTAVGQVIPLSGSGSKLGLLGTGVYGTASGTATVVYTDGTTQQVTLGFADWWANSPAPGGDILTTLPYLNIAGGRQDQRVSVYYTSVTLQPGKTIRYLQLPNVNDGMTPGNVMHVFAVAVG</sequence>
<name>A0A919NC74_9ACTN</name>
<comment type="caution">
    <text evidence="1">The sequence shown here is derived from an EMBL/GenBank/DDBJ whole genome shotgun (WGS) entry which is preliminary data.</text>
</comment>
<dbReference type="RefSeq" id="WP_203683616.1">
    <property type="nucleotide sequence ID" value="NZ_BOMW01000060.1"/>
</dbReference>
<dbReference type="Proteomes" id="UP000629619">
    <property type="component" value="Unassembled WGS sequence"/>
</dbReference>